<dbReference type="AlphaFoldDB" id="A0A8C9X2P0"/>
<evidence type="ECO:0000256" key="5">
    <source>
        <dbReference type="RuleBase" id="RU363034"/>
    </source>
</evidence>
<dbReference type="CDD" id="cd00190">
    <property type="entry name" value="Tryp_SPc"/>
    <property type="match status" value="1"/>
</dbReference>
<reference evidence="7" key="2">
    <citation type="submission" date="2025-09" db="UniProtKB">
        <authorList>
            <consortium name="Ensembl"/>
        </authorList>
    </citation>
    <scope>IDENTIFICATION</scope>
</reference>
<dbReference type="Pfam" id="PF00089">
    <property type="entry name" value="Trypsin"/>
    <property type="match status" value="1"/>
</dbReference>
<dbReference type="Gene3D" id="2.40.10.10">
    <property type="entry name" value="Trypsin-like serine proteases"/>
    <property type="match status" value="4"/>
</dbReference>
<accession>A0A8C9X2P0</accession>
<dbReference type="PRINTS" id="PR00722">
    <property type="entry name" value="CHYMOTRYPSIN"/>
</dbReference>
<name>A0A8C9X2P0_SANLU</name>
<dbReference type="InterPro" id="IPR009003">
    <property type="entry name" value="Peptidase_S1_PA"/>
</dbReference>
<proteinExistence type="predicted"/>
<dbReference type="GO" id="GO:0004252">
    <property type="term" value="F:serine-type endopeptidase activity"/>
    <property type="evidence" value="ECO:0007669"/>
    <property type="project" value="InterPro"/>
</dbReference>
<evidence type="ECO:0000259" key="6">
    <source>
        <dbReference type="PROSITE" id="PS50240"/>
    </source>
</evidence>
<dbReference type="FunFam" id="2.40.10.10:FF:000006">
    <property type="entry name" value="Serine proteinase stubble"/>
    <property type="match status" value="1"/>
</dbReference>
<evidence type="ECO:0000313" key="8">
    <source>
        <dbReference type="Proteomes" id="UP000694568"/>
    </source>
</evidence>
<dbReference type="PROSITE" id="PS00134">
    <property type="entry name" value="TRYPSIN_HIS"/>
    <property type="match status" value="1"/>
</dbReference>
<dbReference type="PROSITE" id="PS00135">
    <property type="entry name" value="TRYPSIN_SER"/>
    <property type="match status" value="1"/>
</dbReference>
<dbReference type="Proteomes" id="UP000694568">
    <property type="component" value="Unplaced"/>
</dbReference>
<dbReference type="PROSITE" id="PS50240">
    <property type="entry name" value="TRYPSIN_DOM"/>
    <property type="match status" value="1"/>
</dbReference>
<dbReference type="PANTHER" id="PTHR24252:SF10">
    <property type="entry name" value="SERINE PROTEASE 56"/>
    <property type="match status" value="1"/>
</dbReference>
<keyword evidence="4" id="KW-1015">Disulfide bond</keyword>
<dbReference type="InterPro" id="IPR018114">
    <property type="entry name" value="TRYPSIN_HIS"/>
</dbReference>
<dbReference type="PANTHER" id="PTHR24252">
    <property type="entry name" value="ACROSIN-RELATED"/>
    <property type="match status" value="1"/>
</dbReference>
<keyword evidence="8" id="KW-1185">Reference proteome</keyword>
<evidence type="ECO:0000256" key="4">
    <source>
        <dbReference type="ARBA" id="ARBA00023157"/>
    </source>
</evidence>
<dbReference type="InterPro" id="IPR033116">
    <property type="entry name" value="TRYPSIN_SER"/>
</dbReference>
<dbReference type="SUPFAM" id="SSF50494">
    <property type="entry name" value="Trypsin-like serine proteases"/>
    <property type="match status" value="1"/>
</dbReference>
<evidence type="ECO:0000256" key="3">
    <source>
        <dbReference type="ARBA" id="ARBA00022825"/>
    </source>
</evidence>
<sequence>AVLPVCFRTVDSSRPVHTISIAAHLVNWTKRPASGSWVRVAAPVSSSAACLTQCRTWNLLHRRMHRVRVYMYSQRSIHAFIQIISVSEEFLHKKQILLQFLNHLFLSVPAAVCGQRSSTVQNITQPRSRIVGGSPAPPGSWPWLVNLQLDGGLMCGGVLVDSSWVVTAAHCFLLKVNRVIPHPKVTIQSVGYSFNPKTFNNDIALVELTSPVVLSSRVTPVCLPSGMEPPTGSPCLVAGWGSLYEDGPSADVVMEAKVPLLPQSTCKSALGKELVTNTMLCAGYLSGGIDSCQGDSGGPLIYQDRISGRFQLYGITSWGDGCGEKGKPGVYTRVSAFSDWIQTEIQSDHGLTQIKGT</sequence>
<keyword evidence="2 5" id="KW-0378">Hydrolase</keyword>
<dbReference type="InterPro" id="IPR001254">
    <property type="entry name" value="Trypsin_dom"/>
</dbReference>
<keyword evidence="3 5" id="KW-0720">Serine protease</keyword>
<evidence type="ECO:0000313" key="7">
    <source>
        <dbReference type="Ensembl" id="ENSSLUP00000004230.1"/>
    </source>
</evidence>
<dbReference type="SMART" id="SM00020">
    <property type="entry name" value="Tryp_SPc"/>
    <property type="match status" value="1"/>
</dbReference>
<protein>
    <submittedName>
        <fullName evidence="7">Serine protease 56</fullName>
    </submittedName>
</protein>
<organism evidence="7 8">
    <name type="scientific">Sander lucioperca</name>
    <name type="common">Pike-perch</name>
    <name type="synonym">Perca lucioperca</name>
    <dbReference type="NCBI Taxonomy" id="283035"/>
    <lineage>
        <taxon>Eukaryota</taxon>
        <taxon>Metazoa</taxon>
        <taxon>Chordata</taxon>
        <taxon>Craniata</taxon>
        <taxon>Vertebrata</taxon>
        <taxon>Euteleostomi</taxon>
        <taxon>Actinopterygii</taxon>
        <taxon>Neopterygii</taxon>
        <taxon>Teleostei</taxon>
        <taxon>Neoteleostei</taxon>
        <taxon>Acanthomorphata</taxon>
        <taxon>Eupercaria</taxon>
        <taxon>Perciformes</taxon>
        <taxon>Percoidei</taxon>
        <taxon>Percidae</taxon>
        <taxon>Luciopercinae</taxon>
        <taxon>Sander</taxon>
    </lineage>
</organism>
<dbReference type="InterPro" id="IPR043504">
    <property type="entry name" value="Peptidase_S1_PA_chymotrypsin"/>
</dbReference>
<evidence type="ECO:0000256" key="1">
    <source>
        <dbReference type="ARBA" id="ARBA00022670"/>
    </source>
</evidence>
<reference evidence="7" key="1">
    <citation type="submission" date="2025-08" db="UniProtKB">
        <authorList>
            <consortium name="Ensembl"/>
        </authorList>
    </citation>
    <scope>IDENTIFICATION</scope>
</reference>
<dbReference type="Ensembl" id="ENSSLUT00000004359.1">
    <property type="protein sequence ID" value="ENSSLUP00000004230.1"/>
    <property type="gene ID" value="ENSSLUG00000001855.1"/>
</dbReference>
<dbReference type="GeneTree" id="ENSGT00940000157183"/>
<dbReference type="GO" id="GO:0006508">
    <property type="term" value="P:proteolysis"/>
    <property type="evidence" value="ECO:0007669"/>
    <property type="project" value="UniProtKB-KW"/>
</dbReference>
<keyword evidence="1 5" id="KW-0645">Protease</keyword>
<evidence type="ECO:0000256" key="2">
    <source>
        <dbReference type="ARBA" id="ARBA00022801"/>
    </source>
</evidence>
<feature type="domain" description="Peptidase S1" evidence="6">
    <location>
        <begin position="130"/>
        <end position="346"/>
    </location>
</feature>
<gene>
    <name evidence="7" type="primary">prss56</name>
</gene>
<dbReference type="InterPro" id="IPR001314">
    <property type="entry name" value="Peptidase_S1A"/>
</dbReference>